<organism>
    <name type="scientific">Pyricularia oryzae (strain P131)</name>
    <name type="common">Rice blast fungus</name>
    <name type="synonym">Magnaporthe oryzae</name>
    <dbReference type="NCBI Taxonomy" id="1143193"/>
    <lineage>
        <taxon>Eukaryota</taxon>
        <taxon>Fungi</taxon>
        <taxon>Dikarya</taxon>
        <taxon>Ascomycota</taxon>
        <taxon>Pezizomycotina</taxon>
        <taxon>Sordariomycetes</taxon>
        <taxon>Sordariomycetidae</taxon>
        <taxon>Magnaporthales</taxon>
        <taxon>Pyriculariaceae</taxon>
        <taxon>Pyricularia</taxon>
    </lineage>
</organism>
<dbReference type="SUPFAM" id="SSF48452">
    <property type="entry name" value="TPR-like"/>
    <property type="match status" value="1"/>
</dbReference>
<name>L7IXZ7_PYRO1</name>
<dbReference type="AlphaFoldDB" id="L7IXZ7"/>
<protein>
    <submittedName>
        <fullName evidence="1">Uncharacterized protein</fullName>
    </submittedName>
</protein>
<proteinExistence type="predicted"/>
<dbReference type="InterPro" id="IPR011990">
    <property type="entry name" value="TPR-like_helical_dom_sf"/>
</dbReference>
<reference evidence="1" key="1">
    <citation type="journal article" date="2012" name="PLoS Genet.">
        <title>Comparative analysis of the genomes of two field isolates of the rice blast fungus Magnaporthe oryzae.</title>
        <authorList>
            <person name="Xue M."/>
            <person name="Yang J."/>
            <person name="Li Z."/>
            <person name="Hu S."/>
            <person name="Yao N."/>
            <person name="Dean R.A."/>
            <person name="Zhao W."/>
            <person name="Shen M."/>
            <person name="Zhang H."/>
            <person name="Li C."/>
            <person name="Liu L."/>
            <person name="Cao L."/>
            <person name="Xu X."/>
            <person name="Xing Y."/>
            <person name="Hsiang T."/>
            <person name="Zhang Z."/>
            <person name="Xu J.R."/>
            <person name="Peng Y.L."/>
        </authorList>
    </citation>
    <scope>NUCLEOTIDE SEQUENCE [LARGE SCALE GENOMIC DNA]</scope>
    <source>
        <strain evidence="1">P131</strain>
    </source>
</reference>
<gene>
    <name evidence="1" type="ORF">OOW_P131scaffold01232g1</name>
</gene>
<evidence type="ECO:0000313" key="1">
    <source>
        <dbReference type="EMBL" id="ELQ60812.1"/>
    </source>
</evidence>
<sequence length="158" mass="17968">MADTHGKLNAVDCALVRCHGIFFTGKGTEGLEKARKEFLSNLDLAVAKGARRWLEAGYQIAVTNLCALFGYDLPANVLIKAFDARQKKLLCRKSYSQTSRLRPNRKQLLQKSRNRPTLMMKTIQLPPWKLKRTWSTPSNISKKFFSLWKAQIGLSFHG</sequence>
<accession>L7IXZ7</accession>
<dbReference type="EMBL" id="JH794091">
    <property type="protein sequence ID" value="ELQ60812.1"/>
    <property type="molecule type" value="Genomic_DNA"/>
</dbReference>